<dbReference type="InterPro" id="IPR025777">
    <property type="entry name" value="GMPS_ATP_PPase_dom"/>
</dbReference>
<feature type="binding site" evidence="10">
    <location>
        <begin position="28"/>
        <end position="34"/>
    </location>
    <ligand>
        <name>ATP</name>
        <dbReference type="ChEBI" id="CHEBI:30616"/>
    </ligand>
</feature>
<evidence type="ECO:0000256" key="5">
    <source>
        <dbReference type="ARBA" id="ARBA00022741"/>
    </source>
</evidence>
<organism evidence="12 13">
    <name type="scientific">candidate division WOR-3 bacterium</name>
    <dbReference type="NCBI Taxonomy" id="2052148"/>
    <lineage>
        <taxon>Bacteria</taxon>
        <taxon>Bacteria division WOR-3</taxon>
    </lineage>
</organism>
<dbReference type="CDD" id="cd01997">
    <property type="entry name" value="GMP_synthase_C"/>
    <property type="match status" value="1"/>
</dbReference>
<dbReference type="SUPFAM" id="SSF52402">
    <property type="entry name" value="Adenine nucleotide alpha hydrolases-like"/>
    <property type="match status" value="1"/>
</dbReference>
<sequence>MKDVAGFVNQSIEKLMKDIEGTAIIACSGGVDSTTAAALVNTAIGERLVTVFVDTGYLRKGESERVQELLKGMGLNLHFVDASDEFYKALRGVTDPERKRKIIGGMFIKVFEREAEKVDADTLIQGTIAPDWIESGGQLRDVIKSHHNVGGLPEEMKMRLVEPLRDLYKDEVRKVARHLGLEIAERQPFPGPGLAVRVLGEATRERTTVLREACAIVEEEIEQAAERGDCEIPWQYFAVLLPVKSVGVRGDVRSYGETIVVRAVGSLDGMTASASPIPHPVLERIGIRITNTTPEVVRVVYDVTHKPPGTIEWE</sequence>
<comment type="function">
    <text evidence="1">Catalyzes the synthesis of GMP from XMP.</text>
</comment>
<dbReference type="GO" id="GO:0003921">
    <property type="term" value="F:GMP synthase activity"/>
    <property type="evidence" value="ECO:0007669"/>
    <property type="project" value="InterPro"/>
</dbReference>
<accession>A0A9D5KBI5</accession>
<dbReference type="Gene3D" id="3.40.50.620">
    <property type="entry name" value="HUPs"/>
    <property type="match status" value="1"/>
</dbReference>
<dbReference type="Gene3D" id="3.30.300.10">
    <property type="match status" value="1"/>
</dbReference>
<dbReference type="FunFam" id="3.30.300.10:FF:000002">
    <property type="entry name" value="GMP synthase [glutamine-hydrolyzing]"/>
    <property type="match status" value="1"/>
</dbReference>
<reference evidence="12" key="1">
    <citation type="submission" date="2019-11" db="EMBL/GenBank/DDBJ databases">
        <title>Microbial mats filling the niche in hypersaline microbial mats.</title>
        <authorList>
            <person name="Wong H.L."/>
            <person name="Macleod F.I."/>
            <person name="White R.A. III"/>
            <person name="Burns B.P."/>
        </authorList>
    </citation>
    <scope>NUCLEOTIDE SEQUENCE</scope>
    <source>
        <strain evidence="12">Bin_327</strain>
    </source>
</reference>
<proteinExistence type="predicted"/>
<gene>
    <name evidence="12" type="primary">guaA</name>
    <name evidence="12" type="ORF">GF359_07880</name>
</gene>
<dbReference type="SUPFAM" id="SSF54810">
    <property type="entry name" value="GMP synthetase C-terminal dimerisation domain"/>
    <property type="match status" value="1"/>
</dbReference>
<evidence type="ECO:0000256" key="10">
    <source>
        <dbReference type="PROSITE-ProRule" id="PRU00886"/>
    </source>
</evidence>
<evidence type="ECO:0000256" key="2">
    <source>
        <dbReference type="ARBA" id="ARBA00005153"/>
    </source>
</evidence>
<dbReference type="PROSITE" id="PS51553">
    <property type="entry name" value="GMPS_ATP_PPASE"/>
    <property type="match status" value="1"/>
</dbReference>
<name>A0A9D5KBI5_UNCW3</name>
<comment type="caution">
    <text evidence="12">The sequence shown here is derived from an EMBL/GenBank/DDBJ whole genome shotgun (WGS) entry which is preliminary data.</text>
</comment>
<keyword evidence="5 10" id="KW-0547">Nucleotide-binding</keyword>
<evidence type="ECO:0000259" key="11">
    <source>
        <dbReference type="PROSITE" id="PS51553"/>
    </source>
</evidence>
<keyword evidence="9" id="KW-0315">Glutamine amidotransferase</keyword>
<feature type="domain" description="GMPS ATP-PPase" evidence="11">
    <location>
        <begin position="2"/>
        <end position="188"/>
    </location>
</feature>
<comment type="pathway">
    <text evidence="2">Purine metabolism; GMP biosynthesis; GMP from XMP (L-Gln route): step 1/1.</text>
</comment>
<evidence type="ECO:0000256" key="7">
    <source>
        <dbReference type="ARBA" id="ARBA00022755"/>
    </source>
</evidence>
<keyword evidence="4" id="KW-0436">Ligase</keyword>
<evidence type="ECO:0000256" key="9">
    <source>
        <dbReference type="ARBA" id="ARBA00022962"/>
    </source>
</evidence>
<evidence type="ECO:0000313" key="13">
    <source>
        <dbReference type="Proteomes" id="UP000630660"/>
    </source>
</evidence>
<dbReference type="Pfam" id="PF02540">
    <property type="entry name" value="NAD_synthase"/>
    <property type="match status" value="1"/>
</dbReference>
<dbReference type="InterPro" id="IPR022310">
    <property type="entry name" value="NAD/GMP_synthase"/>
</dbReference>
<dbReference type="NCBIfam" id="TIGR00884">
    <property type="entry name" value="guaA_Cterm"/>
    <property type="match status" value="1"/>
</dbReference>
<dbReference type="AlphaFoldDB" id="A0A9D5KBI5"/>
<dbReference type="Proteomes" id="UP000630660">
    <property type="component" value="Unassembled WGS sequence"/>
</dbReference>
<evidence type="ECO:0000256" key="4">
    <source>
        <dbReference type="ARBA" id="ARBA00022598"/>
    </source>
</evidence>
<dbReference type="Pfam" id="PF00958">
    <property type="entry name" value="GMP_synt_C"/>
    <property type="match status" value="1"/>
</dbReference>
<dbReference type="InterPro" id="IPR014729">
    <property type="entry name" value="Rossmann-like_a/b/a_fold"/>
</dbReference>
<dbReference type="PANTHER" id="PTHR11922">
    <property type="entry name" value="GMP SYNTHASE-RELATED"/>
    <property type="match status" value="1"/>
</dbReference>
<keyword evidence="6 10" id="KW-0332">GMP biosynthesis</keyword>
<dbReference type="GO" id="GO:0005524">
    <property type="term" value="F:ATP binding"/>
    <property type="evidence" value="ECO:0007669"/>
    <property type="project" value="UniProtKB-UniRule"/>
</dbReference>
<dbReference type="EC" id="6.3.5.2" evidence="3"/>
<dbReference type="GO" id="GO:0005829">
    <property type="term" value="C:cytosol"/>
    <property type="evidence" value="ECO:0007669"/>
    <property type="project" value="TreeGrafter"/>
</dbReference>
<dbReference type="EMBL" id="WJKJ01000261">
    <property type="protein sequence ID" value="MBD3365119.1"/>
    <property type="molecule type" value="Genomic_DNA"/>
</dbReference>
<evidence type="ECO:0000256" key="1">
    <source>
        <dbReference type="ARBA" id="ARBA00002332"/>
    </source>
</evidence>
<evidence type="ECO:0000256" key="8">
    <source>
        <dbReference type="ARBA" id="ARBA00022840"/>
    </source>
</evidence>
<dbReference type="InterPro" id="IPR001674">
    <property type="entry name" value="GMP_synth_C"/>
</dbReference>
<evidence type="ECO:0000313" key="12">
    <source>
        <dbReference type="EMBL" id="MBD3365119.1"/>
    </source>
</evidence>
<dbReference type="PANTHER" id="PTHR11922:SF2">
    <property type="entry name" value="GMP SYNTHASE [GLUTAMINE-HYDROLYZING]"/>
    <property type="match status" value="1"/>
</dbReference>
<keyword evidence="8 10" id="KW-0067">ATP-binding</keyword>
<keyword evidence="7 10" id="KW-0658">Purine biosynthesis</keyword>
<evidence type="ECO:0000256" key="6">
    <source>
        <dbReference type="ARBA" id="ARBA00022749"/>
    </source>
</evidence>
<protein>
    <recommendedName>
        <fullName evidence="3">GMP synthase (glutamine-hydrolyzing)</fullName>
        <ecNumber evidence="3">6.3.5.2</ecNumber>
    </recommendedName>
</protein>
<evidence type="ECO:0000256" key="3">
    <source>
        <dbReference type="ARBA" id="ARBA00012746"/>
    </source>
</evidence>